<dbReference type="InterPro" id="IPR016130">
    <property type="entry name" value="Tyr_Pase_AS"/>
</dbReference>
<dbReference type="EMBL" id="JRES01000195">
    <property type="protein sequence ID" value="KNC33391.1"/>
    <property type="molecule type" value="Genomic_DNA"/>
</dbReference>
<feature type="compositionally biased region" description="Low complexity" evidence="3">
    <location>
        <begin position="235"/>
        <end position="245"/>
    </location>
</feature>
<dbReference type="Pfam" id="PF00782">
    <property type="entry name" value="DSPc"/>
    <property type="match status" value="1"/>
</dbReference>
<evidence type="ECO:0000256" key="2">
    <source>
        <dbReference type="ARBA" id="ARBA00022912"/>
    </source>
</evidence>
<evidence type="ECO:0000259" key="4">
    <source>
        <dbReference type="PROSITE" id="PS50054"/>
    </source>
</evidence>
<dbReference type="SMART" id="SM00195">
    <property type="entry name" value="DSPc"/>
    <property type="match status" value="1"/>
</dbReference>
<feature type="compositionally biased region" description="Basic residues" evidence="3">
    <location>
        <begin position="347"/>
        <end position="357"/>
    </location>
</feature>
<evidence type="ECO:0000256" key="3">
    <source>
        <dbReference type="SAM" id="MobiDB-lite"/>
    </source>
</evidence>
<evidence type="ECO:0000259" key="5">
    <source>
        <dbReference type="PROSITE" id="PS50056"/>
    </source>
</evidence>
<dbReference type="PROSITE" id="PS50054">
    <property type="entry name" value="TYR_PHOSPHATASE_DUAL"/>
    <property type="match status" value="1"/>
</dbReference>
<dbReference type="PROSITE" id="PS00383">
    <property type="entry name" value="TYR_PHOSPHATASE_1"/>
    <property type="match status" value="1"/>
</dbReference>
<evidence type="ECO:0000256" key="1">
    <source>
        <dbReference type="ARBA" id="ARBA00022801"/>
    </source>
</evidence>
<dbReference type="GO" id="GO:0004651">
    <property type="term" value="F:polynucleotide 5'-phosphatase activity"/>
    <property type="evidence" value="ECO:0007669"/>
    <property type="project" value="TreeGrafter"/>
</dbReference>
<dbReference type="InterPro" id="IPR029021">
    <property type="entry name" value="Prot-tyrosine_phosphatase-like"/>
</dbReference>
<comment type="caution">
    <text evidence="6">The sequence shown here is derived from an EMBL/GenBank/DDBJ whole genome shotgun (WGS) entry which is preliminary data.</text>
</comment>
<feature type="region of interest" description="Disordered" evidence="3">
    <location>
        <begin position="330"/>
        <end position="357"/>
    </location>
</feature>
<protein>
    <submittedName>
        <fullName evidence="6">Uncharacterized protein</fullName>
    </submittedName>
</protein>
<dbReference type="OrthoDB" id="428974at2759"/>
<keyword evidence="7" id="KW-1185">Reference proteome</keyword>
<keyword evidence="1" id="KW-0378">Hydrolase</keyword>
<sequence length="357" mass="42101">MAPSIPDRWKDYKPVGEKIEGTRFIAFKVPLKEHISKNVNSDIRLDGNILLKMVPNLGLIIDLTNTNRYYDPKFFEKEGVEHKKLMTPGHDTPPNHIVKRFNKIVKDFMENNSDNDKLIGVHCTHGVNRTGYLICNYMISQMTIEPNEAMDRFSNARGHKIERNNYIEALQKLIQNSDEKIQIERNNINQRELHHSYSRSLKNYRNRYDNKRRQSKSRSISPLPFYNDNNERNDYYSYRNRAAANHNRRQSSSRSPHPPTVYANNDLRNDYYNYGRPAIEIPYSPMPQPQPAPYCAMPPSTQLAQSVERQLPVNYQPPYQTSRLRLDYYNRQPSNGREHNRNLQRNASKRNTHNFYV</sequence>
<dbReference type="InterPro" id="IPR000340">
    <property type="entry name" value="Dual-sp_phosphatase_cat-dom"/>
</dbReference>
<evidence type="ECO:0000313" key="7">
    <source>
        <dbReference type="Proteomes" id="UP000037069"/>
    </source>
</evidence>
<keyword evidence="2" id="KW-0904">Protein phosphatase</keyword>
<dbReference type="InterPro" id="IPR020422">
    <property type="entry name" value="TYR_PHOSPHATASE_DUAL_dom"/>
</dbReference>
<accession>A0A0L0CMA9</accession>
<dbReference type="STRING" id="7375.A0A0L0CMA9"/>
<dbReference type="AlphaFoldDB" id="A0A0L0CMA9"/>
<dbReference type="InterPro" id="IPR051029">
    <property type="entry name" value="mRNA_Capping_Enz/RNA_Phosphat"/>
</dbReference>
<feature type="domain" description="Tyrosine-protein phosphatase" evidence="4">
    <location>
        <begin position="13"/>
        <end position="179"/>
    </location>
</feature>
<proteinExistence type="predicted"/>
<dbReference type="SUPFAM" id="SSF52799">
    <property type="entry name" value="(Phosphotyrosine protein) phosphatases II"/>
    <property type="match status" value="1"/>
</dbReference>
<dbReference type="PROSITE" id="PS50056">
    <property type="entry name" value="TYR_PHOSPHATASE_2"/>
    <property type="match status" value="1"/>
</dbReference>
<dbReference type="PANTHER" id="PTHR10367:SF9">
    <property type="entry name" value="DUAL-SPECIFICITY PHOSPHATASE 11 (RNA_RNP COMPLEX 1-INTERACTING)"/>
    <property type="match status" value="1"/>
</dbReference>
<dbReference type="GO" id="GO:0004721">
    <property type="term" value="F:phosphoprotein phosphatase activity"/>
    <property type="evidence" value="ECO:0007669"/>
    <property type="project" value="UniProtKB-KW"/>
</dbReference>
<dbReference type="InterPro" id="IPR000387">
    <property type="entry name" value="Tyr_Pase_dom"/>
</dbReference>
<dbReference type="Gene3D" id="3.90.190.10">
    <property type="entry name" value="Protein tyrosine phosphatase superfamily"/>
    <property type="match status" value="1"/>
</dbReference>
<dbReference type="PANTHER" id="PTHR10367">
    <property type="entry name" value="MRNA-CAPPING ENZYME"/>
    <property type="match status" value="1"/>
</dbReference>
<name>A0A0L0CMA9_LUCCU</name>
<feature type="region of interest" description="Disordered" evidence="3">
    <location>
        <begin position="194"/>
        <end position="268"/>
    </location>
</feature>
<feature type="domain" description="Tyrosine specific protein phosphatases" evidence="5">
    <location>
        <begin position="99"/>
        <end position="168"/>
    </location>
</feature>
<gene>
    <name evidence="6" type="ORF">FF38_09859</name>
</gene>
<reference evidence="6 7" key="1">
    <citation type="journal article" date="2015" name="Nat. Commun.">
        <title>Lucilia cuprina genome unlocks parasitic fly biology to underpin future interventions.</title>
        <authorList>
            <person name="Anstead C.A."/>
            <person name="Korhonen P.K."/>
            <person name="Young N.D."/>
            <person name="Hall R.S."/>
            <person name="Jex A.R."/>
            <person name="Murali S.C."/>
            <person name="Hughes D.S."/>
            <person name="Lee S.F."/>
            <person name="Perry T."/>
            <person name="Stroehlein A.J."/>
            <person name="Ansell B.R."/>
            <person name="Breugelmans B."/>
            <person name="Hofmann A."/>
            <person name="Qu J."/>
            <person name="Dugan S."/>
            <person name="Lee S.L."/>
            <person name="Chao H."/>
            <person name="Dinh H."/>
            <person name="Han Y."/>
            <person name="Doddapaneni H.V."/>
            <person name="Worley K.C."/>
            <person name="Muzny D.M."/>
            <person name="Ioannidis P."/>
            <person name="Waterhouse R.M."/>
            <person name="Zdobnov E.M."/>
            <person name="James P.J."/>
            <person name="Bagnall N.H."/>
            <person name="Kotze A.C."/>
            <person name="Gibbs R.A."/>
            <person name="Richards S."/>
            <person name="Batterham P."/>
            <person name="Gasser R.B."/>
        </authorList>
    </citation>
    <scope>NUCLEOTIDE SEQUENCE [LARGE SCALE GENOMIC DNA]</scope>
    <source>
        <strain evidence="6 7">LS</strain>
        <tissue evidence="6">Full body</tissue>
    </source>
</reference>
<organism evidence="6 7">
    <name type="scientific">Lucilia cuprina</name>
    <name type="common">Green bottle fly</name>
    <name type="synonym">Australian sheep blowfly</name>
    <dbReference type="NCBI Taxonomy" id="7375"/>
    <lineage>
        <taxon>Eukaryota</taxon>
        <taxon>Metazoa</taxon>
        <taxon>Ecdysozoa</taxon>
        <taxon>Arthropoda</taxon>
        <taxon>Hexapoda</taxon>
        <taxon>Insecta</taxon>
        <taxon>Pterygota</taxon>
        <taxon>Neoptera</taxon>
        <taxon>Endopterygota</taxon>
        <taxon>Diptera</taxon>
        <taxon>Brachycera</taxon>
        <taxon>Muscomorpha</taxon>
        <taxon>Oestroidea</taxon>
        <taxon>Calliphoridae</taxon>
        <taxon>Luciliinae</taxon>
        <taxon>Lucilia</taxon>
    </lineage>
</organism>
<dbReference type="Proteomes" id="UP000037069">
    <property type="component" value="Unassembled WGS sequence"/>
</dbReference>
<evidence type="ECO:0000313" key="6">
    <source>
        <dbReference type="EMBL" id="KNC33391.1"/>
    </source>
</evidence>
<dbReference type="OMA" id="NERNDYY"/>